<dbReference type="PANTHER" id="PTHR33116">
    <property type="entry name" value="REVERSE TRANSCRIPTASE ZINC-BINDING DOMAIN-CONTAINING PROTEIN-RELATED-RELATED"/>
    <property type="match status" value="1"/>
</dbReference>
<keyword evidence="2" id="KW-1185">Reference proteome</keyword>
<name>A0AAE0B2D9_9ROSI</name>
<comment type="caution">
    <text evidence="1">The sequence shown here is derived from an EMBL/GenBank/DDBJ whole genome shotgun (WGS) entry which is preliminary data.</text>
</comment>
<accession>A0AAE0B2D9</accession>
<proteinExistence type="predicted"/>
<protein>
    <submittedName>
        <fullName evidence="1">Uncharacterized protein</fullName>
    </submittedName>
</protein>
<gene>
    <name evidence="1" type="ORF">Dsin_007906</name>
</gene>
<dbReference type="EMBL" id="JANJYJ010000002">
    <property type="protein sequence ID" value="KAK3228044.1"/>
    <property type="molecule type" value="Genomic_DNA"/>
</dbReference>
<dbReference type="PANTHER" id="PTHR33116:SF86">
    <property type="entry name" value="REVERSE TRANSCRIPTASE DOMAIN-CONTAINING PROTEIN"/>
    <property type="match status" value="1"/>
</dbReference>
<evidence type="ECO:0000313" key="2">
    <source>
        <dbReference type="Proteomes" id="UP001281410"/>
    </source>
</evidence>
<dbReference type="AlphaFoldDB" id="A0AAE0B2D9"/>
<sequence length="187" mass="21289">MQSMKLPSETCLKLDKISKDFLWGHTSSKNVIHLMKWDNVCTLKRNGDLGIKKSKSMNQALLVKTGWRILYNDEGIWCRLLRHKYLNNKYILDPNLAKGIACSSTWKGIAFGAKLVAKGVKWRIDNEAEHLAYMLPWNIVHKVCSIHDGIAHNDRDRAILGWANCGNFSMKSAYLGQTDADSSPLWK</sequence>
<evidence type="ECO:0000313" key="1">
    <source>
        <dbReference type="EMBL" id="KAK3228044.1"/>
    </source>
</evidence>
<dbReference type="Proteomes" id="UP001281410">
    <property type="component" value="Unassembled WGS sequence"/>
</dbReference>
<organism evidence="1 2">
    <name type="scientific">Dipteronia sinensis</name>
    <dbReference type="NCBI Taxonomy" id="43782"/>
    <lineage>
        <taxon>Eukaryota</taxon>
        <taxon>Viridiplantae</taxon>
        <taxon>Streptophyta</taxon>
        <taxon>Embryophyta</taxon>
        <taxon>Tracheophyta</taxon>
        <taxon>Spermatophyta</taxon>
        <taxon>Magnoliopsida</taxon>
        <taxon>eudicotyledons</taxon>
        <taxon>Gunneridae</taxon>
        <taxon>Pentapetalae</taxon>
        <taxon>rosids</taxon>
        <taxon>malvids</taxon>
        <taxon>Sapindales</taxon>
        <taxon>Sapindaceae</taxon>
        <taxon>Hippocastanoideae</taxon>
        <taxon>Acereae</taxon>
        <taxon>Dipteronia</taxon>
    </lineage>
</organism>
<reference evidence="1" key="1">
    <citation type="journal article" date="2023" name="Plant J.">
        <title>Genome sequences and population genomics provide insights into the demographic history, inbreeding, and mutation load of two 'living fossil' tree species of Dipteronia.</title>
        <authorList>
            <person name="Feng Y."/>
            <person name="Comes H.P."/>
            <person name="Chen J."/>
            <person name="Zhu S."/>
            <person name="Lu R."/>
            <person name="Zhang X."/>
            <person name="Li P."/>
            <person name="Qiu J."/>
            <person name="Olsen K.M."/>
            <person name="Qiu Y."/>
        </authorList>
    </citation>
    <scope>NUCLEOTIDE SEQUENCE</scope>
    <source>
        <strain evidence="1">NBL</strain>
    </source>
</reference>